<keyword evidence="2" id="KW-1185">Reference proteome</keyword>
<proteinExistence type="predicted"/>
<dbReference type="Proteomes" id="UP000184512">
    <property type="component" value="Unassembled WGS sequence"/>
</dbReference>
<sequence length="67" mass="7278">MTPPRAMFQLRCTAVVHYTFGGMWDNRFSPARAFRGGSAGLGPFILWGEENRSGSLLPEPPSAPADP</sequence>
<dbReference type="EMBL" id="FQZG01000006">
    <property type="protein sequence ID" value="SHI45581.1"/>
    <property type="molecule type" value="Genomic_DNA"/>
</dbReference>
<dbReference type="AlphaFoldDB" id="A0A1M6BA18"/>
<evidence type="ECO:0000313" key="1">
    <source>
        <dbReference type="EMBL" id="SHI45581.1"/>
    </source>
</evidence>
<organism evidence="1 2">
    <name type="scientific">Tessaracoccus bendigoensis DSM 12906</name>
    <dbReference type="NCBI Taxonomy" id="1123357"/>
    <lineage>
        <taxon>Bacteria</taxon>
        <taxon>Bacillati</taxon>
        <taxon>Actinomycetota</taxon>
        <taxon>Actinomycetes</taxon>
        <taxon>Propionibacteriales</taxon>
        <taxon>Propionibacteriaceae</taxon>
        <taxon>Tessaracoccus</taxon>
    </lineage>
</organism>
<protein>
    <submittedName>
        <fullName evidence="1">Uncharacterized protein</fullName>
    </submittedName>
</protein>
<gene>
    <name evidence="1" type="ORF">SAMN02745244_00393</name>
</gene>
<name>A0A1M6BA18_9ACTN</name>
<reference evidence="1 2" key="1">
    <citation type="submission" date="2016-11" db="EMBL/GenBank/DDBJ databases">
        <authorList>
            <person name="Jaros S."/>
            <person name="Januszkiewicz K."/>
            <person name="Wedrychowicz H."/>
        </authorList>
    </citation>
    <scope>NUCLEOTIDE SEQUENCE [LARGE SCALE GENOMIC DNA]</scope>
    <source>
        <strain evidence="1 2">DSM 12906</strain>
    </source>
</reference>
<accession>A0A1M6BA18</accession>
<evidence type="ECO:0000313" key="2">
    <source>
        <dbReference type="Proteomes" id="UP000184512"/>
    </source>
</evidence>